<name>A0A9Q0FBP9_9ROSI</name>
<dbReference type="OrthoDB" id="339325at2759"/>
<dbReference type="InterPro" id="IPR051681">
    <property type="entry name" value="Ser/Thr_Kinases-Pseudokinases"/>
</dbReference>
<keyword evidence="4" id="KW-0418">Kinase</keyword>
<feature type="domain" description="Protein kinase" evidence="8">
    <location>
        <begin position="52"/>
        <end position="325"/>
    </location>
</feature>
<comment type="caution">
    <text evidence="9">The sequence shown here is derived from an EMBL/GenBank/DDBJ whole genome shotgun (WGS) entry which is preliminary data.</text>
</comment>
<evidence type="ECO:0000256" key="2">
    <source>
        <dbReference type="ARBA" id="ARBA00022679"/>
    </source>
</evidence>
<reference evidence="9" key="2">
    <citation type="journal article" date="2023" name="Plants (Basel)">
        <title>Annotation of the Turnera subulata (Passifloraceae) Draft Genome Reveals the S-Locus Evolved after the Divergence of Turneroideae from Passifloroideae in a Stepwise Manner.</title>
        <authorList>
            <person name="Henning P.M."/>
            <person name="Roalson E.H."/>
            <person name="Mir W."/>
            <person name="McCubbin A.G."/>
            <person name="Shore J.S."/>
        </authorList>
    </citation>
    <scope>NUCLEOTIDE SEQUENCE</scope>
    <source>
        <strain evidence="9">F60SS</strain>
    </source>
</reference>
<dbReference type="InterPro" id="IPR011009">
    <property type="entry name" value="Kinase-like_dom_sf"/>
</dbReference>
<feature type="binding site" evidence="6">
    <location>
        <position position="79"/>
    </location>
    <ligand>
        <name>ATP</name>
        <dbReference type="ChEBI" id="CHEBI:30616"/>
    </ligand>
</feature>
<accession>A0A9Q0FBP9</accession>
<dbReference type="InterPro" id="IPR001245">
    <property type="entry name" value="Ser-Thr/Tyr_kinase_cat_dom"/>
</dbReference>
<dbReference type="PANTHER" id="PTHR44329">
    <property type="entry name" value="SERINE/THREONINE-PROTEIN KINASE TNNI3K-RELATED"/>
    <property type="match status" value="1"/>
</dbReference>
<keyword evidence="3 6" id="KW-0547">Nucleotide-binding</keyword>
<dbReference type="EMBL" id="JAKUCV010006426">
    <property type="protein sequence ID" value="KAJ4827391.1"/>
    <property type="molecule type" value="Genomic_DNA"/>
</dbReference>
<sequence>MNKKGTSAAVNMKGLDALDRHLDQLWRIQKENNEKQQQQRSPKEWEMDPAKLLVKQAIGRGAFSQVHRGVYDGQDVAVKLLDWGSEEHEADRNGVDSLRTLFTKEVSVWFKLEHPNVTKCIGCMTGKPEIKFERKRDQVGVPRNIAYQPGGTLTSYLKKHGRTKLPFPTILKLSLDLARGLRYLHSGHVVHRDIKPENILLDQNQTLKINDFGVATRVPPGGKLMTEFAGTLGYMAPEVFENKPYNRKCDVYSFGICLCEICCCPTPYANIRFSKLTSSTLYKHTRPNIPEWCPSPIADLMRKCWDTDPNLRPEMEDVVSMLEFIGSEAVLSDHQDNMATPTHQPGCLSMVRQAFDPVTNVIARC</sequence>
<dbReference type="SUPFAM" id="SSF56112">
    <property type="entry name" value="Protein kinase-like (PK-like)"/>
    <property type="match status" value="1"/>
</dbReference>
<evidence type="ECO:0000313" key="10">
    <source>
        <dbReference type="Proteomes" id="UP001141552"/>
    </source>
</evidence>
<dbReference type="PROSITE" id="PS50011">
    <property type="entry name" value="PROTEIN_KINASE_DOM"/>
    <property type="match status" value="1"/>
</dbReference>
<dbReference type="PRINTS" id="PR00109">
    <property type="entry name" value="TYRKINASE"/>
</dbReference>
<dbReference type="CDD" id="cd13999">
    <property type="entry name" value="STKc_MAP3K-like"/>
    <property type="match status" value="1"/>
</dbReference>
<dbReference type="AlphaFoldDB" id="A0A9Q0FBP9"/>
<evidence type="ECO:0000256" key="7">
    <source>
        <dbReference type="RuleBase" id="RU000304"/>
    </source>
</evidence>
<evidence type="ECO:0000256" key="4">
    <source>
        <dbReference type="ARBA" id="ARBA00022777"/>
    </source>
</evidence>
<protein>
    <recommendedName>
        <fullName evidence="8">Protein kinase domain-containing protein</fullName>
    </recommendedName>
</protein>
<evidence type="ECO:0000313" key="9">
    <source>
        <dbReference type="EMBL" id="KAJ4827391.1"/>
    </source>
</evidence>
<dbReference type="InterPro" id="IPR000719">
    <property type="entry name" value="Prot_kinase_dom"/>
</dbReference>
<evidence type="ECO:0000256" key="5">
    <source>
        <dbReference type="ARBA" id="ARBA00022840"/>
    </source>
</evidence>
<proteinExistence type="inferred from homology"/>
<dbReference type="GO" id="GO:0004674">
    <property type="term" value="F:protein serine/threonine kinase activity"/>
    <property type="evidence" value="ECO:0007669"/>
    <property type="project" value="UniProtKB-KW"/>
</dbReference>
<gene>
    <name evidence="9" type="ORF">Tsubulata_023261</name>
</gene>
<dbReference type="Proteomes" id="UP001141552">
    <property type="component" value="Unassembled WGS sequence"/>
</dbReference>
<dbReference type="Gene3D" id="3.30.200.20">
    <property type="entry name" value="Phosphorylase Kinase, domain 1"/>
    <property type="match status" value="1"/>
</dbReference>
<keyword evidence="10" id="KW-1185">Reference proteome</keyword>
<evidence type="ECO:0000256" key="3">
    <source>
        <dbReference type="ARBA" id="ARBA00022741"/>
    </source>
</evidence>
<reference evidence="9" key="1">
    <citation type="submission" date="2022-02" db="EMBL/GenBank/DDBJ databases">
        <authorList>
            <person name="Henning P.M."/>
            <person name="McCubbin A.G."/>
            <person name="Shore J.S."/>
        </authorList>
    </citation>
    <scope>NUCLEOTIDE SEQUENCE</scope>
    <source>
        <strain evidence="9">F60SS</strain>
        <tissue evidence="9">Leaves</tissue>
    </source>
</reference>
<dbReference type="InterPro" id="IPR008271">
    <property type="entry name" value="Ser/Thr_kinase_AS"/>
</dbReference>
<dbReference type="PIRSF" id="PIRSF000654">
    <property type="entry name" value="Integrin-linked_kinase"/>
    <property type="match status" value="1"/>
</dbReference>
<comment type="similarity">
    <text evidence="7">Belongs to the protein kinase superfamily.</text>
</comment>
<dbReference type="Pfam" id="PF07714">
    <property type="entry name" value="PK_Tyr_Ser-Thr"/>
    <property type="match status" value="1"/>
</dbReference>
<dbReference type="InterPro" id="IPR017441">
    <property type="entry name" value="Protein_kinase_ATP_BS"/>
</dbReference>
<keyword evidence="5 6" id="KW-0067">ATP-binding</keyword>
<dbReference type="GO" id="GO:0005524">
    <property type="term" value="F:ATP binding"/>
    <property type="evidence" value="ECO:0007669"/>
    <property type="project" value="UniProtKB-UniRule"/>
</dbReference>
<keyword evidence="2" id="KW-0808">Transferase</keyword>
<keyword evidence="1 7" id="KW-0723">Serine/threonine-protein kinase</keyword>
<dbReference type="PROSITE" id="PS00107">
    <property type="entry name" value="PROTEIN_KINASE_ATP"/>
    <property type="match status" value="1"/>
</dbReference>
<evidence type="ECO:0000256" key="6">
    <source>
        <dbReference type="PROSITE-ProRule" id="PRU10141"/>
    </source>
</evidence>
<evidence type="ECO:0000259" key="8">
    <source>
        <dbReference type="PROSITE" id="PS50011"/>
    </source>
</evidence>
<evidence type="ECO:0000256" key="1">
    <source>
        <dbReference type="ARBA" id="ARBA00022527"/>
    </source>
</evidence>
<dbReference type="GO" id="GO:0005886">
    <property type="term" value="C:plasma membrane"/>
    <property type="evidence" value="ECO:0007669"/>
    <property type="project" value="TreeGrafter"/>
</dbReference>
<dbReference type="SMART" id="SM00220">
    <property type="entry name" value="S_TKc"/>
    <property type="match status" value="1"/>
</dbReference>
<organism evidence="9 10">
    <name type="scientific">Turnera subulata</name>
    <dbReference type="NCBI Taxonomy" id="218843"/>
    <lineage>
        <taxon>Eukaryota</taxon>
        <taxon>Viridiplantae</taxon>
        <taxon>Streptophyta</taxon>
        <taxon>Embryophyta</taxon>
        <taxon>Tracheophyta</taxon>
        <taxon>Spermatophyta</taxon>
        <taxon>Magnoliopsida</taxon>
        <taxon>eudicotyledons</taxon>
        <taxon>Gunneridae</taxon>
        <taxon>Pentapetalae</taxon>
        <taxon>rosids</taxon>
        <taxon>fabids</taxon>
        <taxon>Malpighiales</taxon>
        <taxon>Passifloraceae</taxon>
        <taxon>Turnera</taxon>
    </lineage>
</organism>
<dbReference type="Gene3D" id="1.10.510.10">
    <property type="entry name" value="Transferase(Phosphotransferase) domain 1"/>
    <property type="match status" value="1"/>
</dbReference>
<dbReference type="PANTHER" id="PTHR44329:SF280">
    <property type="entry name" value="PROTEIN KINASE"/>
    <property type="match status" value="1"/>
</dbReference>
<dbReference type="PROSITE" id="PS00108">
    <property type="entry name" value="PROTEIN_KINASE_ST"/>
    <property type="match status" value="1"/>
</dbReference>